<dbReference type="SUPFAM" id="SSF55729">
    <property type="entry name" value="Acyl-CoA N-acyltransferases (Nat)"/>
    <property type="match status" value="1"/>
</dbReference>
<dbReference type="GO" id="GO:0016747">
    <property type="term" value="F:acyltransferase activity, transferring groups other than amino-acyl groups"/>
    <property type="evidence" value="ECO:0007669"/>
    <property type="project" value="InterPro"/>
</dbReference>
<reference evidence="2" key="2">
    <citation type="journal article" date="2021" name="Microorganisms">
        <title>Bacterial Dimethylsulfoniopropionate Biosynthesis in the East China Sea.</title>
        <authorList>
            <person name="Liu J."/>
            <person name="Zhang Y."/>
            <person name="Liu J."/>
            <person name="Zhong H."/>
            <person name="Williams B.T."/>
            <person name="Zheng Y."/>
            <person name="Curson A.R.J."/>
            <person name="Sun C."/>
            <person name="Sun H."/>
            <person name="Song D."/>
            <person name="Wagner Mackenzie B."/>
            <person name="Bermejo Martinez A."/>
            <person name="Todd J.D."/>
            <person name="Zhang X.H."/>
        </authorList>
    </citation>
    <scope>NUCLEOTIDE SEQUENCE</scope>
    <source>
        <strain evidence="2">AESS21</strain>
    </source>
</reference>
<proteinExistence type="predicted"/>
<accession>A0A944CFQ0</accession>
<dbReference type="AlphaFoldDB" id="A0A944CFQ0"/>
<organism evidence="2 3">
    <name type="scientific">Roseibium polysiphoniae</name>
    <dbReference type="NCBI Taxonomy" id="2571221"/>
    <lineage>
        <taxon>Bacteria</taxon>
        <taxon>Pseudomonadati</taxon>
        <taxon>Pseudomonadota</taxon>
        <taxon>Alphaproteobacteria</taxon>
        <taxon>Hyphomicrobiales</taxon>
        <taxon>Stappiaceae</taxon>
        <taxon>Roseibium</taxon>
    </lineage>
</organism>
<feature type="domain" description="N-acetyltransferase" evidence="1">
    <location>
        <begin position="34"/>
        <end position="172"/>
    </location>
</feature>
<dbReference type="InterPro" id="IPR016181">
    <property type="entry name" value="Acyl_CoA_acyltransferase"/>
</dbReference>
<sequence>MVAPFHSHAQSNQIGKGGRTGVRRSLEIFLGGPSSARELRRLLGEACLESGQPVSDEQEDEFNRLLVDAAAGRIYLFRYKGEPAGFATVFFRQSVREGGRVAHVEDLFLRSQLRRLGLGQRMVRAVIHDLEAFGIVSVWSFTRRNAHVERLFELEHFERHPLNAFKRSRTLEDEE</sequence>
<dbReference type="CDD" id="cd04301">
    <property type="entry name" value="NAT_SF"/>
    <property type="match status" value="1"/>
</dbReference>
<dbReference type="EMBL" id="QTKU01000003">
    <property type="protein sequence ID" value="MBS8261391.1"/>
    <property type="molecule type" value="Genomic_DNA"/>
</dbReference>
<dbReference type="Pfam" id="PF00583">
    <property type="entry name" value="Acetyltransf_1"/>
    <property type="match status" value="1"/>
</dbReference>
<comment type="caution">
    <text evidence="2">The sequence shown here is derived from an EMBL/GenBank/DDBJ whole genome shotgun (WGS) entry which is preliminary data.</text>
</comment>
<dbReference type="InterPro" id="IPR000182">
    <property type="entry name" value="GNAT_dom"/>
</dbReference>
<name>A0A944CFQ0_9HYPH</name>
<dbReference type="Proteomes" id="UP000705379">
    <property type="component" value="Unassembled WGS sequence"/>
</dbReference>
<dbReference type="PROSITE" id="PS51186">
    <property type="entry name" value="GNAT"/>
    <property type="match status" value="1"/>
</dbReference>
<evidence type="ECO:0000313" key="3">
    <source>
        <dbReference type="Proteomes" id="UP000705379"/>
    </source>
</evidence>
<gene>
    <name evidence="2" type="ORF">DYI23_14295</name>
</gene>
<evidence type="ECO:0000259" key="1">
    <source>
        <dbReference type="PROSITE" id="PS51186"/>
    </source>
</evidence>
<dbReference type="Gene3D" id="3.40.630.30">
    <property type="match status" value="1"/>
</dbReference>
<evidence type="ECO:0000313" key="2">
    <source>
        <dbReference type="EMBL" id="MBS8261391.1"/>
    </source>
</evidence>
<protein>
    <submittedName>
        <fullName evidence="2">GNAT family N-acetyltransferase</fullName>
    </submittedName>
</protein>
<reference evidence="2" key="1">
    <citation type="submission" date="2018-08" db="EMBL/GenBank/DDBJ databases">
        <authorList>
            <person name="Jin W."/>
            <person name="Wang H."/>
            <person name="Yang Y."/>
            <person name="Li M."/>
            <person name="Liu J."/>
        </authorList>
    </citation>
    <scope>NUCLEOTIDE SEQUENCE</scope>
    <source>
        <strain evidence="2">AESS21</strain>
    </source>
</reference>